<evidence type="ECO:0000313" key="3">
    <source>
        <dbReference type="EMBL" id="RIJ34472.1"/>
    </source>
</evidence>
<dbReference type="OrthoDB" id="5937621at2"/>
<dbReference type="Pfam" id="PF10091">
    <property type="entry name" value="Glycoamylase"/>
    <property type="match status" value="1"/>
</dbReference>
<feature type="domain" description="Glycoamylase-like" evidence="2">
    <location>
        <begin position="221"/>
        <end position="439"/>
    </location>
</feature>
<feature type="signal peptide" evidence="1">
    <location>
        <begin position="1"/>
        <end position="28"/>
    </location>
</feature>
<comment type="caution">
    <text evidence="3">The sequence shown here is derived from an EMBL/GenBank/DDBJ whole genome shotgun (WGS) entry which is preliminary data.</text>
</comment>
<proteinExistence type="predicted"/>
<evidence type="ECO:0000313" key="4">
    <source>
        <dbReference type="Proteomes" id="UP000266005"/>
    </source>
</evidence>
<reference evidence="4" key="1">
    <citation type="submission" date="2018-08" db="EMBL/GenBank/DDBJ databases">
        <title>Mucilaginibacter sp. MYSH2.</title>
        <authorList>
            <person name="Seo T."/>
        </authorList>
    </citation>
    <scope>NUCLEOTIDE SEQUENCE [LARGE SCALE GENOMIC DNA]</scope>
    <source>
        <strain evidence="4">KIRAN</strain>
    </source>
</reference>
<dbReference type="Gene3D" id="1.50.10.140">
    <property type="match status" value="1"/>
</dbReference>
<evidence type="ECO:0000256" key="1">
    <source>
        <dbReference type="SAM" id="SignalP"/>
    </source>
</evidence>
<accession>A0A399RXC2</accession>
<dbReference type="AlphaFoldDB" id="A0A399RXC2"/>
<keyword evidence="4" id="KW-1185">Reference proteome</keyword>
<dbReference type="Proteomes" id="UP000266005">
    <property type="component" value="Unassembled WGS sequence"/>
</dbReference>
<dbReference type="RefSeq" id="WP_119433332.1">
    <property type="nucleotide sequence ID" value="NZ_QWGE01000005.1"/>
</dbReference>
<organism evidence="3 4">
    <name type="scientific">Pontibacter oryzae</name>
    <dbReference type="NCBI Taxonomy" id="2304593"/>
    <lineage>
        <taxon>Bacteria</taxon>
        <taxon>Pseudomonadati</taxon>
        <taxon>Bacteroidota</taxon>
        <taxon>Cytophagia</taxon>
        <taxon>Cytophagales</taxon>
        <taxon>Hymenobacteraceae</taxon>
        <taxon>Pontibacter</taxon>
    </lineage>
</organism>
<protein>
    <submittedName>
        <fullName evidence="3">Beta-glucosidase</fullName>
    </submittedName>
</protein>
<dbReference type="InterPro" id="IPR019282">
    <property type="entry name" value="Glycoamylase-like_cons_dom"/>
</dbReference>
<dbReference type="PROSITE" id="PS51257">
    <property type="entry name" value="PROKAR_LIPOPROTEIN"/>
    <property type="match status" value="1"/>
</dbReference>
<sequence>MRKQLLAIPLLAAQLLYGCQSASGPATATGTANDNALEQTLSDEALLTKVQEQTFQYFWDGAEPNSGLARERIHMDGVYPLNDRNVVTTGATGFGLMAIVVGMERGFISRQEGVAHLQKMVNFLEKADRFHGAWSHWIEGETGKVRPFGKKDNGGDLVETAFLVQGLITVRQYLQDGNQQEKALASQIDKLWKGVDWNWYRKDGQNVLYWHWSPEYNWEMNFPVSGYNECLVMYVLAAASPTHGVPAEVYHEGWAQNGAIKSDATKYGREVVLNHNGHKGSVGPMFWAHYSYLGLDPRGLKDRYADYWKLNENHTMIQHDYCVENPKNYKGYGEDAWGLTSSYSVNGYSGHSPERDLGVISPTAALSSYPYAPKESMKVIRHLYEDLGDKVWGKYGFYDAYSEEKDWYTPRYLGIDQGPIVVMIENGRTGLLWDLFMSAPEVQSGLKKLGFESPKIN</sequence>
<keyword evidence="1" id="KW-0732">Signal</keyword>
<dbReference type="PIRSF" id="PIRSF028431">
    <property type="entry name" value="UCP028431"/>
    <property type="match status" value="1"/>
</dbReference>
<dbReference type="InterPro" id="IPR016883">
    <property type="entry name" value="UCP028431"/>
</dbReference>
<dbReference type="EMBL" id="QWGE01000005">
    <property type="protein sequence ID" value="RIJ34472.1"/>
    <property type="molecule type" value="Genomic_DNA"/>
</dbReference>
<name>A0A399RXC2_9BACT</name>
<gene>
    <name evidence="3" type="ORF">D1627_16310</name>
</gene>
<feature type="chain" id="PRO_5017345692" evidence="1">
    <location>
        <begin position="29"/>
        <end position="457"/>
    </location>
</feature>
<evidence type="ECO:0000259" key="2">
    <source>
        <dbReference type="Pfam" id="PF10091"/>
    </source>
</evidence>